<dbReference type="PANTHER" id="PTHR42928:SF5">
    <property type="entry name" value="BLR1237 PROTEIN"/>
    <property type="match status" value="1"/>
</dbReference>
<dbReference type="PIRSF" id="PIRSF017082">
    <property type="entry name" value="YflP"/>
    <property type="match status" value="1"/>
</dbReference>
<feature type="signal peptide" evidence="2">
    <location>
        <begin position="1"/>
        <end position="32"/>
    </location>
</feature>
<keyword evidence="4" id="KW-1185">Reference proteome</keyword>
<dbReference type="Gene3D" id="3.40.190.10">
    <property type="entry name" value="Periplasmic binding protein-like II"/>
    <property type="match status" value="1"/>
</dbReference>
<dbReference type="RefSeq" id="WP_087278558.1">
    <property type="nucleotide sequence ID" value="NZ_CP021455.1"/>
</dbReference>
<evidence type="ECO:0000256" key="1">
    <source>
        <dbReference type="ARBA" id="ARBA00006987"/>
    </source>
</evidence>
<feature type="chain" id="PRO_5013344733" description="ABC transporter substrate-binding protein" evidence="2">
    <location>
        <begin position="33"/>
        <end position="336"/>
    </location>
</feature>
<dbReference type="CDD" id="cd07012">
    <property type="entry name" value="PBP2_Bug_TTT"/>
    <property type="match status" value="1"/>
</dbReference>
<proteinExistence type="inferred from homology"/>
<evidence type="ECO:0000313" key="3">
    <source>
        <dbReference type="EMBL" id="ARU04288.1"/>
    </source>
</evidence>
<protein>
    <recommendedName>
        <fullName evidence="5">ABC transporter substrate-binding protein</fullName>
    </recommendedName>
</protein>
<dbReference type="Gene3D" id="3.40.190.150">
    <property type="entry name" value="Bordetella uptake gene, domain 1"/>
    <property type="match status" value="1"/>
</dbReference>
<dbReference type="PANTHER" id="PTHR42928">
    <property type="entry name" value="TRICARBOXYLATE-BINDING PROTEIN"/>
    <property type="match status" value="1"/>
</dbReference>
<dbReference type="InterPro" id="IPR005064">
    <property type="entry name" value="BUG"/>
</dbReference>
<evidence type="ECO:0008006" key="5">
    <source>
        <dbReference type="Google" id="ProtNLM"/>
    </source>
</evidence>
<evidence type="ECO:0000313" key="4">
    <source>
        <dbReference type="Proteomes" id="UP000196138"/>
    </source>
</evidence>
<dbReference type="EMBL" id="CP021455">
    <property type="protein sequence ID" value="ARU04288.1"/>
    <property type="molecule type" value="Genomic_DNA"/>
</dbReference>
<accession>A0A1Y0ELK5</accession>
<name>A0A1Y0ELK5_9BURK</name>
<gene>
    <name evidence="3" type="ORF">CCO03_05990</name>
</gene>
<keyword evidence="2" id="KW-0732">Signal</keyword>
<dbReference type="InterPro" id="IPR042100">
    <property type="entry name" value="Bug_dom1"/>
</dbReference>
<dbReference type="KEGG" id="cser:CCO03_05990"/>
<reference evidence="3 4" key="1">
    <citation type="submission" date="2017-05" db="EMBL/GenBank/DDBJ databases">
        <authorList>
            <person name="Song R."/>
            <person name="Chenine A.L."/>
            <person name="Ruprecht R.M."/>
        </authorList>
    </citation>
    <scope>NUCLEOTIDE SEQUENCE [LARGE SCALE GENOMIC DNA]</scope>
    <source>
        <strain evidence="3 4">DSM 26136</strain>
    </source>
</reference>
<organism evidence="3 4">
    <name type="scientific">Comamonas serinivorans</name>
    <dbReference type="NCBI Taxonomy" id="1082851"/>
    <lineage>
        <taxon>Bacteria</taxon>
        <taxon>Pseudomonadati</taxon>
        <taxon>Pseudomonadota</taxon>
        <taxon>Betaproteobacteria</taxon>
        <taxon>Burkholderiales</taxon>
        <taxon>Comamonadaceae</taxon>
        <taxon>Comamonas</taxon>
    </lineage>
</organism>
<dbReference type="AlphaFoldDB" id="A0A1Y0ELK5"/>
<dbReference type="Proteomes" id="UP000196138">
    <property type="component" value="Chromosome"/>
</dbReference>
<dbReference type="Pfam" id="PF03401">
    <property type="entry name" value="TctC"/>
    <property type="match status" value="1"/>
</dbReference>
<evidence type="ECO:0000256" key="2">
    <source>
        <dbReference type="SAM" id="SignalP"/>
    </source>
</evidence>
<dbReference type="OrthoDB" id="8970543at2"/>
<sequence length="336" mass="35451">MHTLIVSAVARQTATTLGLAVALTGISLPAVAQGGAASFPAKPITLVVPYAAGGPTDVTARRLAELMGKAFNATVLVENRTGAATIVAAEYVARAPKDGYTLLFAPGTTTSMNPHLYKKLNYRMEDFAPITLVSRQPFVLTAGPVTRVTDFAGFNRYAKAKTEGVSFGTTGVGSFTHILGDWMGKVLAWNMQNVPYKGSAASVADLVGGRLDSQVEAIASGLQLDKGGKAHVVAVMDTKRSPILPKVPTFAELGHPELVAYVTFGLLAPAGTPDAVLDKLYQAAVQATRDKQFVAQMADVGEEPAPSASRQAYGQWLRDENVRWGKLIAPLGIQLD</sequence>
<comment type="similarity">
    <text evidence="1">Belongs to the UPF0065 (bug) family.</text>
</comment>